<dbReference type="PROSITE" id="PS51755">
    <property type="entry name" value="OMPR_PHOB"/>
    <property type="match status" value="1"/>
</dbReference>
<dbReference type="AlphaFoldDB" id="A0A0A0HMY6"/>
<dbReference type="SMART" id="SM00862">
    <property type="entry name" value="Trans_reg_C"/>
    <property type="match status" value="1"/>
</dbReference>
<feature type="repeat" description="TPR" evidence="2">
    <location>
        <begin position="349"/>
        <end position="382"/>
    </location>
</feature>
<dbReference type="SUPFAM" id="SSF48452">
    <property type="entry name" value="TPR-like"/>
    <property type="match status" value="1"/>
</dbReference>
<keyword evidence="1 3" id="KW-0238">DNA-binding</keyword>
<dbReference type="GO" id="GO:0006355">
    <property type="term" value="P:regulation of DNA-templated transcription"/>
    <property type="evidence" value="ECO:0007669"/>
    <property type="project" value="InterPro"/>
</dbReference>
<organism evidence="5 6">
    <name type="scientific">Roseovarius mucosus DSM 17069</name>
    <dbReference type="NCBI Taxonomy" id="1288298"/>
    <lineage>
        <taxon>Bacteria</taxon>
        <taxon>Pseudomonadati</taxon>
        <taxon>Pseudomonadota</taxon>
        <taxon>Alphaproteobacteria</taxon>
        <taxon>Rhodobacterales</taxon>
        <taxon>Roseobacteraceae</taxon>
        <taxon>Roseovarius</taxon>
    </lineage>
</organism>
<dbReference type="eggNOG" id="COG3710">
    <property type="taxonomic scope" value="Bacteria"/>
</dbReference>
<dbReference type="CDD" id="cd00383">
    <property type="entry name" value="trans_reg_C"/>
    <property type="match status" value="1"/>
</dbReference>
<dbReference type="Pfam" id="PF00486">
    <property type="entry name" value="Trans_reg_C"/>
    <property type="match status" value="1"/>
</dbReference>
<feature type="DNA-binding region" description="OmpR/PhoB-type" evidence="3">
    <location>
        <begin position="1"/>
        <end position="98"/>
    </location>
</feature>
<comment type="caution">
    <text evidence="5">The sequence shown here is derived from an EMBL/GenBank/DDBJ whole genome shotgun (WGS) entry which is preliminary data.</text>
</comment>
<dbReference type="InterPro" id="IPR019734">
    <property type="entry name" value="TPR_rpt"/>
</dbReference>
<evidence type="ECO:0000256" key="2">
    <source>
        <dbReference type="PROSITE-ProRule" id="PRU00339"/>
    </source>
</evidence>
<gene>
    <name evidence="5" type="ORF">rosmuc_02767</name>
</gene>
<proteinExistence type="predicted"/>
<evidence type="ECO:0000313" key="6">
    <source>
        <dbReference type="Proteomes" id="UP000030021"/>
    </source>
</evidence>
<dbReference type="Gene3D" id="1.10.10.10">
    <property type="entry name" value="Winged helix-like DNA-binding domain superfamily/Winged helix DNA-binding domain"/>
    <property type="match status" value="1"/>
</dbReference>
<evidence type="ECO:0000259" key="4">
    <source>
        <dbReference type="PROSITE" id="PS51755"/>
    </source>
</evidence>
<protein>
    <submittedName>
        <fullName evidence="5">DNA-binding winged-HTH domain protein</fullName>
    </submittedName>
</protein>
<dbReference type="OrthoDB" id="54411at2"/>
<sequence>MAWLFGDHRLDPDLFELAHKGDVVHAEPQVLALIIHLVRNRDRMISKDEIARTVWPGRVASDASIASRIRSARQALGDDGGAQAVIRTIHGKGFRFVAEVKETSPAQPVHALSSESETGADLSRPSVAVLPFRPLGASPEVKILAEAVPHEIIQGLSRLRWLAVIARGSSFRFREGHGGLDLVGTALGAGYVMTGVIESLAGTVAVVIELADASRGEVIWGDRLTAPMDGIEDLRQRVVSHVVTALDMHVPQHEVRLASQTGSDRLDAWKTFHLGLTQLYRFTPDANQLAKGHFQRAVELDPRFARAHAGLSFTRFIDAFLHLGPDDREAATAARRHAERGMELDPIDPFTHYTMGRSYWLTDQPEIAKGWFDRAIELNPNYAQGFYASAFTALLTGDINTVDAGLDAALQLSPLDPLLYGIHGVRAQALIQVGDTRAAARLGDRAASTPGAHYLISMVAAVANGLDGRYQQASRWRQDARRRKPDASADQYFAAFPIRNEEARRRIAEELKRQGF</sequence>
<evidence type="ECO:0000313" key="5">
    <source>
        <dbReference type="EMBL" id="KGM87453.1"/>
    </source>
</evidence>
<feature type="domain" description="OmpR/PhoB-type" evidence="4">
    <location>
        <begin position="1"/>
        <end position="98"/>
    </location>
</feature>
<dbReference type="InterPro" id="IPR011990">
    <property type="entry name" value="TPR-like_helical_dom_sf"/>
</dbReference>
<evidence type="ECO:0000256" key="3">
    <source>
        <dbReference type="PROSITE-ProRule" id="PRU01091"/>
    </source>
</evidence>
<reference evidence="5 6" key="1">
    <citation type="submission" date="2013-01" db="EMBL/GenBank/DDBJ databases">
        <authorList>
            <person name="Fiebig A."/>
            <person name="Goeker M."/>
            <person name="Klenk H.-P.P."/>
        </authorList>
    </citation>
    <scope>NUCLEOTIDE SEQUENCE [LARGE SCALE GENOMIC DNA]</scope>
    <source>
        <strain evidence="5 6">DSM 17069</strain>
    </source>
</reference>
<evidence type="ECO:0000256" key="1">
    <source>
        <dbReference type="ARBA" id="ARBA00023125"/>
    </source>
</evidence>
<dbReference type="PATRIC" id="fig|1288298.3.peg.2787"/>
<name>A0A0A0HMY6_9RHOB</name>
<accession>A0A0A0HMY6</accession>
<dbReference type="Gene3D" id="1.25.40.10">
    <property type="entry name" value="Tetratricopeptide repeat domain"/>
    <property type="match status" value="1"/>
</dbReference>
<dbReference type="PROSITE" id="PS50005">
    <property type="entry name" value="TPR"/>
    <property type="match status" value="1"/>
</dbReference>
<dbReference type="GO" id="GO:0003677">
    <property type="term" value="F:DNA binding"/>
    <property type="evidence" value="ECO:0007669"/>
    <property type="project" value="UniProtKB-UniRule"/>
</dbReference>
<keyword evidence="2" id="KW-0802">TPR repeat</keyword>
<dbReference type="SUPFAM" id="SSF46894">
    <property type="entry name" value="C-terminal effector domain of the bipartite response regulators"/>
    <property type="match status" value="1"/>
</dbReference>
<dbReference type="eggNOG" id="COG0457">
    <property type="taxonomic scope" value="Bacteria"/>
</dbReference>
<dbReference type="InterPro" id="IPR036388">
    <property type="entry name" value="WH-like_DNA-bd_sf"/>
</dbReference>
<dbReference type="Proteomes" id="UP000030021">
    <property type="component" value="Unassembled WGS sequence"/>
</dbReference>
<dbReference type="InterPro" id="IPR001867">
    <property type="entry name" value="OmpR/PhoB-type_DNA-bd"/>
</dbReference>
<dbReference type="InterPro" id="IPR016032">
    <property type="entry name" value="Sig_transdc_resp-reg_C-effctor"/>
</dbReference>
<dbReference type="GO" id="GO:0000160">
    <property type="term" value="P:phosphorelay signal transduction system"/>
    <property type="evidence" value="ECO:0007669"/>
    <property type="project" value="InterPro"/>
</dbReference>
<dbReference type="eggNOG" id="COG5616">
    <property type="taxonomic scope" value="Bacteria"/>
</dbReference>
<dbReference type="RefSeq" id="WP_037274554.1">
    <property type="nucleotide sequence ID" value="NZ_KN293981.1"/>
</dbReference>
<dbReference type="EMBL" id="AONH01000014">
    <property type="protein sequence ID" value="KGM87453.1"/>
    <property type="molecule type" value="Genomic_DNA"/>
</dbReference>
<dbReference type="HOGENOM" id="CLU_019981_4_0_5"/>